<dbReference type="SUPFAM" id="SSF53474">
    <property type="entry name" value="alpha/beta-Hydrolases"/>
    <property type="match status" value="1"/>
</dbReference>
<comment type="similarity">
    <text evidence="1">Belongs to the 'GDXG' lipolytic enzyme family.</text>
</comment>
<dbReference type="PANTHER" id="PTHR48081">
    <property type="entry name" value="AB HYDROLASE SUPERFAMILY PROTEIN C4A8.06C"/>
    <property type="match status" value="1"/>
</dbReference>
<dbReference type="Pfam" id="PF07859">
    <property type="entry name" value="Abhydrolase_3"/>
    <property type="match status" value="1"/>
</dbReference>
<accession>A0A3M8DI79</accession>
<dbReference type="PANTHER" id="PTHR48081:SF8">
    <property type="entry name" value="ALPHA_BETA HYDROLASE FOLD-3 DOMAIN-CONTAINING PROTEIN-RELATED"/>
    <property type="match status" value="1"/>
</dbReference>
<evidence type="ECO:0000256" key="1">
    <source>
        <dbReference type="ARBA" id="ARBA00010515"/>
    </source>
</evidence>
<organism evidence="4 5">
    <name type="scientific">Brevibacillus fluminis</name>
    <dbReference type="NCBI Taxonomy" id="511487"/>
    <lineage>
        <taxon>Bacteria</taxon>
        <taxon>Bacillati</taxon>
        <taxon>Bacillota</taxon>
        <taxon>Bacilli</taxon>
        <taxon>Bacillales</taxon>
        <taxon>Paenibacillaceae</taxon>
        <taxon>Brevibacillus</taxon>
    </lineage>
</organism>
<keyword evidence="5" id="KW-1185">Reference proteome</keyword>
<dbReference type="Gene3D" id="3.40.50.1820">
    <property type="entry name" value="alpha/beta hydrolase"/>
    <property type="match status" value="1"/>
</dbReference>
<dbReference type="OrthoDB" id="9815425at2"/>
<keyword evidence="2 4" id="KW-0378">Hydrolase</keyword>
<evidence type="ECO:0000313" key="4">
    <source>
        <dbReference type="EMBL" id="RNB87726.1"/>
    </source>
</evidence>
<dbReference type="InterPro" id="IPR002168">
    <property type="entry name" value="Lipase_GDXG_HIS_AS"/>
</dbReference>
<dbReference type="PROSITE" id="PS01173">
    <property type="entry name" value="LIPASE_GDXG_HIS"/>
    <property type="match status" value="1"/>
</dbReference>
<comment type="caution">
    <text evidence="4">The sequence shown here is derived from an EMBL/GenBank/DDBJ whole genome shotgun (WGS) entry which is preliminary data.</text>
</comment>
<dbReference type="EMBL" id="RHHQ01000011">
    <property type="protein sequence ID" value="RNB87726.1"/>
    <property type="molecule type" value="Genomic_DNA"/>
</dbReference>
<name>A0A3M8DI79_9BACL</name>
<dbReference type="InterPro" id="IPR029058">
    <property type="entry name" value="AB_hydrolase_fold"/>
</dbReference>
<feature type="domain" description="Alpha/beta hydrolase fold-3" evidence="3">
    <location>
        <begin position="116"/>
        <end position="324"/>
    </location>
</feature>
<sequence>MVTTGCENSTEFRHSLDAASASVGVTAEEPRVPVNLSPKVVLEPEAQKIVDATANPPFVYDLGPEKARENLDKLQSGPVRKLPVDEKDLTIKGGPTGEVSLKIVRPKNVRGNLPVILYIHGGGWVLGNAHTHDRLIRDLAVGSQSVVVFPNYSLSPEAKYPVAIEQVYTALKWIADNGKKYGMNPDKLTVAGDSVGGNMTAAVTLMDKDRGGPPIHKQLLFYPVTNASFDTESYKQFATGYYLRRDVMQWFWDQYTTDPKQRAEIYASPLRATTEQLRGLPPALVITDEADVLRDEGEAYAAKLRQAGVPVTAVRVLGTIHDFMMLNDLANTQAVRGATMLANEWLRK</sequence>
<dbReference type="InterPro" id="IPR050300">
    <property type="entry name" value="GDXG_lipolytic_enzyme"/>
</dbReference>
<dbReference type="InterPro" id="IPR013094">
    <property type="entry name" value="AB_hydrolase_3"/>
</dbReference>
<proteinExistence type="inferred from homology"/>
<dbReference type="GO" id="GO:0016787">
    <property type="term" value="F:hydrolase activity"/>
    <property type="evidence" value="ECO:0007669"/>
    <property type="project" value="UniProtKB-KW"/>
</dbReference>
<gene>
    <name evidence="4" type="ORF">EDM56_14185</name>
</gene>
<evidence type="ECO:0000256" key="2">
    <source>
        <dbReference type="ARBA" id="ARBA00022801"/>
    </source>
</evidence>
<reference evidence="4 5" key="1">
    <citation type="submission" date="2018-10" db="EMBL/GenBank/DDBJ databases">
        <title>Phylogenomics of Brevibacillus.</title>
        <authorList>
            <person name="Dunlap C."/>
        </authorList>
    </citation>
    <scope>NUCLEOTIDE SEQUENCE [LARGE SCALE GENOMIC DNA]</scope>
    <source>
        <strain evidence="4 5">JCM 15716</strain>
    </source>
</reference>
<dbReference type="Proteomes" id="UP000271031">
    <property type="component" value="Unassembled WGS sequence"/>
</dbReference>
<dbReference type="AlphaFoldDB" id="A0A3M8DI79"/>
<protein>
    <submittedName>
        <fullName evidence="4">Alpha/beta hydrolase</fullName>
    </submittedName>
</protein>
<evidence type="ECO:0000259" key="3">
    <source>
        <dbReference type="Pfam" id="PF07859"/>
    </source>
</evidence>
<evidence type="ECO:0000313" key="5">
    <source>
        <dbReference type="Proteomes" id="UP000271031"/>
    </source>
</evidence>